<evidence type="ECO:0000313" key="2">
    <source>
        <dbReference type="Proteomes" id="UP001163835"/>
    </source>
</evidence>
<reference evidence="1" key="1">
    <citation type="submission" date="2022-09" db="EMBL/GenBank/DDBJ databases">
        <title>A Global Phylogenomic Analysis of the Shiitake Genus Lentinula.</title>
        <authorList>
            <consortium name="DOE Joint Genome Institute"/>
            <person name="Sierra-Patev S."/>
            <person name="Min B."/>
            <person name="Naranjo-Ortiz M."/>
            <person name="Looney B."/>
            <person name="Konkel Z."/>
            <person name="Slot J.C."/>
            <person name="Sakamoto Y."/>
            <person name="Steenwyk J.L."/>
            <person name="Rokas A."/>
            <person name="Carro J."/>
            <person name="Camarero S."/>
            <person name="Ferreira P."/>
            <person name="Molpeceres G."/>
            <person name="Ruiz-Duenas F.J."/>
            <person name="Serrano A."/>
            <person name="Henrissat B."/>
            <person name="Drula E."/>
            <person name="Hughes K.W."/>
            <person name="Mata J.L."/>
            <person name="Ishikawa N.K."/>
            <person name="Vargas-Isla R."/>
            <person name="Ushijima S."/>
            <person name="Smith C.A."/>
            <person name="Ahrendt S."/>
            <person name="Andreopoulos W."/>
            <person name="He G."/>
            <person name="Labutti K."/>
            <person name="Lipzen A."/>
            <person name="Ng V."/>
            <person name="Riley R."/>
            <person name="Sandor L."/>
            <person name="Barry K."/>
            <person name="Martinez A.T."/>
            <person name="Xiao Y."/>
            <person name="Gibbons J.G."/>
            <person name="Terashima K."/>
            <person name="Grigoriev I.V."/>
            <person name="Hibbett D.S."/>
        </authorList>
    </citation>
    <scope>NUCLEOTIDE SEQUENCE</scope>
    <source>
        <strain evidence="1">TMI1499</strain>
    </source>
</reference>
<organism evidence="1 2">
    <name type="scientific">Lentinula aff. lateritia</name>
    <dbReference type="NCBI Taxonomy" id="2804960"/>
    <lineage>
        <taxon>Eukaryota</taxon>
        <taxon>Fungi</taxon>
        <taxon>Dikarya</taxon>
        <taxon>Basidiomycota</taxon>
        <taxon>Agaricomycotina</taxon>
        <taxon>Agaricomycetes</taxon>
        <taxon>Agaricomycetidae</taxon>
        <taxon>Agaricales</taxon>
        <taxon>Marasmiineae</taxon>
        <taxon>Omphalotaceae</taxon>
        <taxon>Lentinula</taxon>
    </lineage>
</organism>
<keyword evidence="2" id="KW-1185">Reference proteome</keyword>
<dbReference type="Proteomes" id="UP001163835">
    <property type="component" value="Unassembled WGS sequence"/>
</dbReference>
<name>A0ACC1TY37_9AGAR</name>
<protein>
    <submittedName>
        <fullName evidence="1">Uncharacterized protein</fullName>
    </submittedName>
</protein>
<dbReference type="EMBL" id="MU795154">
    <property type="protein sequence ID" value="KAJ3809497.1"/>
    <property type="molecule type" value="Genomic_DNA"/>
</dbReference>
<gene>
    <name evidence="1" type="ORF">F5876DRAFT_66404</name>
</gene>
<proteinExistence type="predicted"/>
<evidence type="ECO:0000313" key="1">
    <source>
        <dbReference type="EMBL" id="KAJ3809497.1"/>
    </source>
</evidence>
<feature type="non-terminal residue" evidence="1">
    <location>
        <position position="220"/>
    </location>
</feature>
<accession>A0ACC1TY37</accession>
<sequence>MGSAGRSGAYSTVSLQPPPSRRATIPQGESLISRNFATSSMPKTLCDQPFCQYPFVGSTGEAHRKEYHSTAHSFRYQGIKVKVFRRLDGKLPCPCRSELHARYSFKKLTALTRLPQHPLPEESPHADHDIAGRDPLPDSSFSNSGPSVHGPLAPTSSFDPSTLSTRPTSPALDAEKSEMAEPDAHEVRKEWWVEKVAESEYEGGSEQISDGIPCQSGTNE</sequence>
<comment type="caution">
    <text evidence="1">The sequence shown here is derived from an EMBL/GenBank/DDBJ whole genome shotgun (WGS) entry which is preliminary data.</text>
</comment>